<evidence type="ECO:0000313" key="4">
    <source>
        <dbReference type="EMBL" id="KOM56622.1"/>
    </source>
</evidence>
<dbReference type="Gene3D" id="3.30.70.330">
    <property type="match status" value="3"/>
</dbReference>
<sequence>MASSHRNNETVSASKVVHFRNLPEQCSHEDLIELCNPFGKVVNLLCNVGPNKNQGFAEFANINEAISMVSNYVLSPDRVQLHGKNIYVQYSDRPEIIVTRFAKGNILLVTMEDVKAGDVSIDNMRLVFSEYGFVQKISTFEKNAGFQALIQFSDIESASSAKEALDGKKIPRHAEFLPFLFNLFFSFIDPSLLPDRISDGNFRIAYSGHRDLNIKFQSNRSRDYTNATLPVNQATIARALQPIPRTADNHVLLVSFENMVHDVTLDVLHGVNVATAKAAKNILEGHCIYGGGSCKIHLAYSRHTDINVKWTSVLLVDEQLITLALWTQVRSVDARPAKRMPSQDARPAKRTPSQAEEDARPAKRTSSQAEEDARPAKRTPSQAEEDARPAKRTPSQAEEDARPAKRTPSQAEEDARPTKLVH</sequence>
<dbReference type="Gramene" id="KOM56622">
    <property type="protein sequence ID" value="KOM56622"/>
    <property type="gene ID" value="LR48_Vigan10g251400"/>
</dbReference>
<dbReference type="SMART" id="SM00360">
    <property type="entry name" value="RRM"/>
    <property type="match status" value="2"/>
</dbReference>
<feature type="region of interest" description="Disordered" evidence="2">
    <location>
        <begin position="333"/>
        <end position="422"/>
    </location>
</feature>
<feature type="compositionally biased region" description="Basic and acidic residues" evidence="2">
    <location>
        <begin position="413"/>
        <end position="422"/>
    </location>
</feature>
<protein>
    <recommendedName>
        <fullName evidence="3">RRM domain-containing protein</fullName>
    </recommendedName>
</protein>
<dbReference type="PROSITE" id="PS50102">
    <property type="entry name" value="RRM"/>
    <property type="match status" value="1"/>
</dbReference>
<dbReference type="AlphaFoldDB" id="A0A0L9VNZ5"/>
<dbReference type="EMBL" id="CM003380">
    <property type="protein sequence ID" value="KOM56622.1"/>
    <property type="molecule type" value="Genomic_DNA"/>
</dbReference>
<evidence type="ECO:0000256" key="2">
    <source>
        <dbReference type="SAM" id="MobiDB-lite"/>
    </source>
</evidence>
<feature type="domain" description="RRM" evidence="3">
    <location>
        <begin position="15"/>
        <end position="93"/>
    </location>
</feature>
<dbReference type="InterPro" id="IPR035979">
    <property type="entry name" value="RBD_domain_sf"/>
</dbReference>
<dbReference type="GO" id="GO:0003723">
    <property type="term" value="F:RNA binding"/>
    <property type="evidence" value="ECO:0007669"/>
    <property type="project" value="UniProtKB-UniRule"/>
</dbReference>
<dbReference type="Pfam" id="PF00076">
    <property type="entry name" value="RRM_1"/>
    <property type="match status" value="2"/>
</dbReference>
<organism evidence="4 5">
    <name type="scientific">Phaseolus angularis</name>
    <name type="common">Azuki bean</name>
    <name type="synonym">Vigna angularis</name>
    <dbReference type="NCBI Taxonomy" id="3914"/>
    <lineage>
        <taxon>Eukaryota</taxon>
        <taxon>Viridiplantae</taxon>
        <taxon>Streptophyta</taxon>
        <taxon>Embryophyta</taxon>
        <taxon>Tracheophyta</taxon>
        <taxon>Spermatophyta</taxon>
        <taxon>Magnoliopsida</taxon>
        <taxon>eudicotyledons</taxon>
        <taxon>Gunneridae</taxon>
        <taxon>Pentapetalae</taxon>
        <taxon>rosids</taxon>
        <taxon>fabids</taxon>
        <taxon>Fabales</taxon>
        <taxon>Fabaceae</taxon>
        <taxon>Papilionoideae</taxon>
        <taxon>50 kb inversion clade</taxon>
        <taxon>NPAAA clade</taxon>
        <taxon>indigoferoid/millettioid clade</taxon>
        <taxon>Phaseoleae</taxon>
        <taxon>Vigna</taxon>
    </lineage>
</organism>
<reference evidence="5" key="1">
    <citation type="journal article" date="2015" name="Proc. Natl. Acad. Sci. U.S.A.">
        <title>Genome sequencing of adzuki bean (Vigna angularis) provides insight into high starch and low fat accumulation and domestication.</title>
        <authorList>
            <person name="Yang K."/>
            <person name="Tian Z."/>
            <person name="Chen C."/>
            <person name="Luo L."/>
            <person name="Zhao B."/>
            <person name="Wang Z."/>
            <person name="Yu L."/>
            <person name="Li Y."/>
            <person name="Sun Y."/>
            <person name="Li W."/>
            <person name="Chen Y."/>
            <person name="Li Y."/>
            <person name="Zhang Y."/>
            <person name="Ai D."/>
            <person name="Zhao J."/>
            <person name="Shang C."/>
            <person name="Ma Y."/>
            <person name="Wu B."/>
            <person name="Wang M."/>
            <person name="Gao L."/>
            <person name="Sun D."/>
            <person name="Zhang P."/>
            <person name="Guo F."/>
            <person name="Wang W."/>
            <person name="Li Y."/>
            <person name="Wang J."/>
            <person name="Varshney R.K."/>
            <person name="Wang J."/>
            <person name="Ling H.Q."/>
            <person name="Wan P."/>
        </authorList>
    </citation>
    <scope>NUCLEOTIDE SEQUENCE</scope>
    <source>
        <strain evidence="5">cv. Jingnong 6</strain>
    </source>
</reference>
<gene>
    <name evidence="4" type="ORF">LR48_Vigan10g251400</name>
</gene>
<dbReference type="Proteomes" id="UP000053144">
    <property type="component" value="Chromosome 10"/>
</dbReference>
<evidence type="ECO:0000256" key="1">
    <source>
        <dbReference type="PROSITE-ProRule" id="PRU00176"/>
    </source>
</evidence>
<proteinExistence type="predicted"/>
<dbReference type="STRING" id="3914.A0A0L9VNZ5"/>
<evidence type="ECO:0000259" key="3">
    <source>
        <dbReference type="PROSITE" id="PS50102"/>
    </source>
</evidence>
<keyword evidence="1" id="KW-0694">RNA-binding</keyword>
<dbReference type="InterPro" id="IPR000504">
    <property type="entry name" value="RRM_dom"/>
</dbReference>
<dbReference type="OMA" id="PEQCSHE"/>
<dbReference type="PANTHER" id="PTHR15592">
    <property type="entry name" value="MATRIN 3/NUCLEAR PROTEIN 220-RELATED"/>
    <property type="match status" value="1"/>
</dbReference>
<dbReference type="SUPFAM" id="SSF54928">
    <property type="entry name" value="RNA-binding domain, RBD"/>
    <property type="match status" value="2"/>
</dbReference>
<accession>A0A0L9VNZ5</accession>
<dbReference type="InterPro" id="IPR012677">
    <property type="entry name" value="Nucleotide-bd_a/b_plait_sf"/>
</dbReference>
<evidence type="ECO:0000313" key="5">
    <source>
        <dbReference type="Proteomes" id="UP000053144"/>
    </source>
</evidence>
<name>A0A0L9VNZ5_PHAAN</name>